<dbReference type="Pfam" id="PF07993">
    <property type="entry name" value="NAD_binding_4"/>
    <property type="match status" value="1"/>
</dbReference>
<dbReference type="EMBL" id="JBHTCP010000004">
    <property type="protein sequence ID" value="MFC7370672.1"/>
    <property type="molecule type" value="Genomic_DNA"/>
</dbReference>
<dbReference type="SUPFAM" id="SSF51735">
    <property type="entry name" value="NAD(P)-binding Rossmann-fold domains"/>
    <property type="match status" value="1"/>
</dbReference>
<gene>
    <name evidence="2" type="ORF">ACFQPF_03170</name>
</gene>
<name>A0ABW2NN11_9BACL</name>
<dbReference type="InterPro" id="IPR013120">
    <property type="entry name" value="FAR_NAD-bd"/>
</dbReference>
<evidence type="ECO:0000259" key="1">
    <source>
        <dbReference type="Pfam" id="PF07993"/>
    </source>
</evidence>
<reference evidence="3" key="1">
    <citation type="journal article" date="2019" name="Int. J. Syst. Evol. Microbiol.">
        <title>The Global Catalogue of Microorganisms (GCM) 10K type strain sequencing project: providing services to taxonomists for standard genome sequencing and annotation.</title>
        <authorList>
            <consortium name="The Broad Institute Genomics Platform"/>
            <consortium name="The Broad Institute Genome Sequencing Center for Infectious Disease"/>
            <person name="Wu L."/>
            <person name="Ma J."/>
        </authorList>
    </citation>
    <scope>NUCLEOTIDE SEQUENCE [LARGE SCALE GENOMIC DNA]</scope>
    <source>
        <strain evidence="3">NBRC 106396</strain>
    </source>
</reference>
<dbReference type="InterPro" id="IPR036291">
    <property type="entry name" value="NAD(P)-bd_dom_sf"/>
</dbReference>
<sequence length="216" mass="24544">MNNVYFITGFPGFLATRLLKELTLQYPKARYRLLVLGSEWKAASAVIKDICPSECDIELIQGDITKADLGIDRIKASLLQQEVSHAFHLAALYDLTASRGACEVLNVQGTKNVTDWLKACPLLMRYSYFSTAYVSGKRQGVIKEEELIQPNEFRNHYEETKFLAEKIVHEARSHIPVTIFRPGIVTGDSESGETQKFDGPYYLLTFLKKLRYFPVL</sequence>
<dbReference type="Gene3D" id="3.40.50.720">
    <property type="entry name" value="NAD(P)-binding Rossmann-like Domain"/>
    <property type="match status" value="1"/>
</dbReference>
<proteinExistence type="predicted"/>
<dbReference type="PANTHER" id="PTHR11011">
    <property type="entry name" value="MALE STERILITY PROTEIN 2-RELATED"/>
    <property type="match status" value="1"/>
</dbReference>
<dbReference type="RefSeq" id="WP_379746405.1">
    <property type="nucleotide sequence ID" value="NZ_JBHTCP010000004.1"/>
</dbReference>
<comment type="caution">
    <text evidence="2">The sequence shown here is derived from an EMBL/GenBank/DDBJ whole genome shotgun (WGS) entry which is preliminary data.</text>
</comment>
<dbReference type="Proteomes" id="UP001596549">
    <property type="component" value="Unassembled WGS sequence"/>
</dbReference>
<organism evidence="2 3">
    <name type="scientific">Fictibacillus iocasae</name>
    <dbReference type="NCBI Taxonomy" id="2715437"/>
    <lineage>
        <taxon>Bacteria</taxon>
        <taxon>Bacillati</taxon>
        <taxon>Bacillota</taxon>
        <taxon>Bacilli</taxon>
        <taxon>Bacillales</taxon>
        <taxon>Fictibacillaceae</taxon>
        <taxon>Fictibacillus</taxon>
    </lineage>
</organism>
<accession>A0ABW2NN11</accession>
<dbReference type="InterPro" id="IPR026055">
    <property type="entry name" value="FAR"/>
</dbReference>
<evidence type="ECO:0000313" key="2">
    <source>
        <dbReference type="EMBL" id="MFC7370672.1"/>
    </source>
</evidence>
<feature type="domain" description="Thioester reductase (TE)" evidence="1">
    <location>
        <begin position="7"/>
        <end position="211"/>
    </location>
</feature>
<protein>
    <submittedName>
        <fullName evidence="2">SDR family oxidoreductase</fullName>
    </submittedName>
</protein>
<keyword evidence="3" id="KW-1185">Reference proteome</keyword>
<evidence type="ECO:0000313" key="3">
    <source>
        <dbReference type="Proteomes" id="UP001596549"/>
    </source>
</evidence>